<feature type="transmembrane region" description="Helical" evidence="7">
    <location>
        <begin position="191"/>
        <end position="211"/>
    </location>
</feature>
<dbReference type="Gene3D" id="1.10.287.950">
    <property type="entry name" value="Methyl-accepting chemotaxis protein"/>
    <property type="match status" value="1"/>
</dbReference>
<organism evidence="10 11">
    <name type="scientific">Candidatus Methylospira mobilis</name>
    <dbReference type="NCBI Taxonomy" id="1808979"/>
    <lineage>
        <taxon>Bacteria</taxon>
        <taxon>Pseudomonadati</taxon>
        <taxon>Pseudomonadota</taxon>
        <taxon>Gammaproteobacteria</taxon>
        <taxon>Methylococcales</taxon>
        <taxon>Methylococcaceae</taxon>
        <taxon>Candidatus Methylospira</taxon>
    </lineage>
</organism>
<dbReference type="AlphaFoldDB" id="A0A5Q0BIF1"/>
<comment type="subcellular location">
    <subcellularLocation>
        <location evidence="1">Membrane</location>
    </subcellularLocation>
</comment>
<dbReference type="GO" id="GO:0006935">
    <property type="term" value="P:chemotaxis"/>
    <property type="evidence" value="ECO:0007669"/>
    <property type="project" value="UniProtKB-KW"/>
</dbReference>
<dbReference type="FunFam" id="1.10.287.950:FF:000001">
    <property type="entry name" value="Methyl-accepting chemotaxis sensory transducer"/>
    <property type="match status" value="1"/>
</dbReference>
<proteinExistence type="inferred from homology"/>
<dbReference type="GO" id="GO:0007165">
    <property type="term" value="P:signal transduction"/>
    <property type="evidence" value="ECO:0007669"/>
    <property type="project" value="UniProtKB-KW"/>
</dbReference>
<accession>A0A5Q0BIF1</accession>
<dbReference type="OrthoDB" id="9795078at2"/>
<dbReference type="CDD" id="cd19411">
    <property type="entry name" value="MCP2201-like_sensor"/>
    <property type="match status" value="1"/>
</dbReference>
<dbReference type="InterPro" id="IPR004090">
    <property type="entry name" value="Chemotax_Me-accpt_rcpt"/>
</dbReference>
<evidence type="ECO:0000259" key="8">
    <source>
        <dbReference type="PROSITE" id="PS50111"/>
    </source>
</evidence>
<dbReference type="PROSITE" id="PS50885">
    <property type="entry name" value="HAMP"/>
    <property type="match status" value="1"/>
</dbReference>
<keyword evidence="7" id="KW-1133">Transmembrane helix</keyword>
<protein>
    <submittedName>
        <fullName evidence="10">Methyl-accepting chemotaxis protein</fullName>
    </submittedName>
</protein>
<dbReference type="SUPFAM" id="SSF58104">
    <property type="entry name" value="Methyl-accepting chemotaxis protein (MCP) signaling domain"/>
    <property type="match status" value="1"/>
</dbReference>
<keyword evidence="6" id="KW-0175">Coiled coil</keyword>
<evidence type="ECO:0000256" key="2">
    <source>
        <dbReference type="ARBA" id="ARBA00022500"/>
    </source>
</evidence>
<dbReference type="InterPro" id="IPR051310">
    <property type="entry name" value="MCP_chemotaxis"/>
</dbReference>
<evidence type="ECO:0000256" key="7">
    <source>
        <dbReference type="SAM" id="Phobius"/>
    </source>
</evidence>
<dbReference type="PANTHER" id="PTHR43531">
    <property type="entry name" value="PROTEIN ICFG"/>
    <property type="match status" value="1"/>
</dbReference>
<dbReference type="KEGG" id="mmob:F6R98_14050"/>
<dbReference type="Pfam" id="PF00015">
    <property type="entry name" value="MCPsignal"/>
    <property type="match status" value="1"/>
</dbReference>
<dbReference type="InterPro" id="IPR004089">
    <property type="entry name" value="MCPsignal_dom"/>
</dbReference>
<evidence type="ECO:0000313" key="10">
    <source>
        <dbReference type="EMBL" id="QFY43603.1"/>
    </source>
</evidence>
<dbReference type="PROSITE" id="PS50111">
    <property type="entry name" value="CHEMOTAXIS_TRANSDUC_2"/>
    <property type="match status" value="1"/>
</dbReference>
<reference evidence="10 11" key="1">
    <citation type="submission" date="2019-09" db="EMBL/GenBank/DDBJ databases">
        <title>Ecophysiology of the spiral-shaped methanotroph Methylospira mobilis as revealed by the complete genome sequence.</title>
        <authorList>
            <person name="Oshkin I.Y."/>
            <person name="Dedysh S.N."/>
            <person name="Miroshnikov K."/>
            <person name="Danilova O.V."/>
            <person name="Hakobyan A."/>
            <person name="Liesack W."/>
        </authorList>
    </citation>
    <scope>NUCLEOTIDE SEQUENCE [LARGE SCALE GENOMIC DNA]</scope>
    <source>
        <strain evidence="10 11">Shm1</strain>
    </source>
</reference>
<evidence type="ECO:0000256" key="4">
    <source>
        <dbReference type="ARBA" id="ARBA00029447"/>
    </source>
</evidence>
<dbReference type="GO" id="GO:0004888">
    <property type="term" value="F:transmembrane signaling receptor activity"/>
    <property type="evidence" value="ECO:0007669"/>
    <property type="project" value="InterPro"/>
</dbReference>
<keyword evidence="3 5" id="KW-0807">Transducer</keyword>
<evidence type="ECO:0000256" key="3">
    <source>
        <dbReference type="ARBA" id="ARBA00023224"/>
    </source>
</evidence>
<evidence type="ECO:0000313" key="11">
    <source>
        <dbReference type="Proteomes" id="UP000325755"/>
    </source>
</evidence>
<feature type="domain" description="Methyl-accepting transducer" evidence="8">
    <location>
        <begin position="272"/>
        <end position="487"/>
    </location>
</feature>
<evidence type="ECO:0000259" key="9">
    <source>
        <dbReference type="PROSITE" id="PS50885"/>
    </source>
</evidence>
<dbReference type="InterPro" id="IPR047347">
    <property type="entry name" value="YvaQ-like_sensor"/>
</dbReference>
<dbReference type="Proteomes" id="UP000325755">
    <property type="component" value="Chromosome"/>
</dbReference>
<name>A0A5Q0BIF1_9GAMM</name>
<keyword evidence="7" id="KW-0812">Transmembrane</keyword>
<evidence type="ECO:0000256" key="5">
    <source>
        <dbReference type="PROSITE-ProRule" id="PRU00284"/>
    </source>
</evidence>
<evidence type="ECO:0000256" key="1">
    <source>
        <dbReference type="ARBA" id="ARBA00004370"/>
    </source>
</evidence>
<dbReference type="Pfam" id="PF12729">
    <property type="entry name" value="4HB_MCP_1"/>
    <property type="match status" value="1"/>
</dbReference>
<evidence type="ECO:0000256" key="6">
    <source>
        <dbReference type="SAM" id="Coils"/>
    </source>
</evidence>
<keyword evidence="2" id="KW-0145">Chemotaxis</keyword>
<dbReference type="PRINTS" id="PR00260">
    <property type="entry name" value="CHEMTRNSDUCR"/>
</dbReference>
<comment type="similarity">
    <text evidence="4">Belongs to the methyl-accepting chemotaxis (MCP) protein family.</text>
</comment>
<sequence length="547" mass="58694">MLKHMSLLSKLLLSFGTVLLFTALIIGQGLYSLSGMNSITRAITLEAYPQIAIVNNIALRTFDNGRQLRGLFMVSDPADFEAALRKIQVNRDLNGKDMEELEHLLNTEEARRLYKVLIDDSVGVAPLYEKTFEIARDKDAREQGMEFLLKTFAPANNVFVAALNDMAQYQAAQMSALTAGAQRNYITARNWMDALGVFAVLASILVVWALAREIFRQLGGDPARVQQVADAVAAGDLTLNIELRAGDTVSSLAAIKRMVDNLHHTIAQVGETILALSQAAGEISGTALALSQSASEQAASVEQTSEAVEQTSASVLQNAENARVTDAMATKAAQEASEGGCAVTQTMDAMKSIAHKIGIIDEIAYQTNLLALNAAIEAARAGEHGKGFAVVAAEVRKLAERSQIAAQEIGTLAGSSVDLAEKAGTLLNHIVPSIAKTSELVQEIASASEEQTTGINQINNAVTHLNQITQQSASASEQLAATAEEMNGQAEQLQDLMRFFKLRGEMVQRNSAVQPGKSTRKAHGPRPAVKKACRTAAVFDEGEFVRF</sequence>
<gene>
    <name evidence="10" type="ORF">F6R98_14050</name>
</gene>
<dbReference type="InterPro" id="IPR003660">
    <property type="entry name" value="HAMP_dom"/>
</dbReference>
<dbReference type="PANTHER" id="PTHR43531:SF11">
    <property type="entry name" value="METHYL-ACCEPTING CHEMOTAXIS PROTEIN 3"/>
    <property type="match status" value="1"/>
</dbReference>
<feature type="coiled-coil region" evidence="6">
    <location>
        <begin position="465"/>
        <end position="503"/>
    </location>
</feature>
<dbReference type="InParanoid" id="A0A5Q0BIF1"/>
<dbReference type="EMBL" id="CP044205">
    <property type="protein sequence ID" value="QFY43603.1"/>
    <property type="molecule type" value="Genomic_DNA"/>
</dbReference>
<keyword evidence="11" id="KW-1185">Reference proteome</keyword>
<dbReference type="RefSeq" id="WP_153249585.1">
    <property type="nucleotide sequence ID" value="NZ_CP044205.1"/>
</dbReference>
<dbReference type="InterPro" id="IPR024478">
    <property type="entry name" value="HlyB_4HB_MCP"/>
</dbReference>
<dbReference type="SMART" id="SM00283">
    <property type="entry name" value="MA"/>
    <property type="match status" value="1"/>
</dbReference>
<dbReference type="GO" id="GO:0005886">
    <property type="term" value="C:plasma membrane"/>
    <property type="evidence" value="ECO:0007669"/>
    <property type="project" value="TreeGrafter"/>
</dbReference>
<keyword evidence="7" id="KW-0472">Membrane</keyword>
<feature type="domain" description="HAMP" evidence="9">
    <location>
        <begin position="224"/>
        <end position="267"/>
    </location>
</feature>